<protein>
    <submittedName>
        <fullName evidence="2">Uncharacterized protein</fullName>
    </submittedName>
</protein>
<dbReference type="Proteomes" id="UP000265715">
    <property type="component" value="Unassembled WGS sequence"/>
</dbReference>
<comment type="caution">
    <text evidence="2">The sequence shown here is derived from an EMBL/GenBank/DDBJ whole genome shotgun (WGS) entry which is preliminary data.</text>
</comment>
<feature type="compositionally biased region" description="Gly residues" evidence="1">
    <location>
        <begin position="1"/>
        <end position="11"/>
    </location>
</feature>
<evidence type="ECO:0000256" key="1">
    <source>
        <dbReference type="SAM" id="MobiDB-lite"/>
    </source>
</evidence>
<dbReference type="EMBL" id="QXDL01000177">
    <property type="protein sequence ID" value="RIH81398.1"/>
    <property type="molecule type" value="Genomic_DNA"/>
</dbReference>
<sequence length="39" mass="3758">MPGGFPLGGGAARAAPSPEAHASRLRSTKGGGVRGLAEL</sequence>
<feature type="region of interest" description="Disordered" evidence="1">
    <location>
        <begin position="1"/>
        <end position="39"/>
    </location>
</feature>
<gene>
    <name evidence="2" type="ORF">Mterra_03186</name>
</gene>
<organism evidence="2 3">
    <name type="scientific">Calidithermus terrae</name>
    <dbReference type="NCBI Taxonomy" id="1408545"/>
    <lineage>
        <taxon>Bacteria</taxon>
        <taxon>Thermotogati</taxon>
        <taxon>Deinococcota</taxon>
        <taxon>Deinococci</taxon>
        <taxon>Thermales</taxon>
        <taxon>Thermaceae</taxon>
        <taxon>Calidithermus</taxon>
    </lineage>
</organism>
<evidence type="ECO:0000313" key="3">
    <source>
        <dbReference type="Proteomes" id="UP000265715"/>
    </source>
</evidence>
<evidence type="ECO:0000313" key="2">
    <source>
        <dbReference type="EMBL" id="RIH81398.1"/>
    </source>
</evidence>
<name>A0A399EBS4_9DEIN</name>
<dbReference type="AlphaFoldDB" id="A0A399EBS4"/>
<accession>A0A399EBS4</accession>
<keyword evidence="3" id="KW-1185">Reference proteome</keyword>
<feature type="compositionally biased region" description="Gly residues" evidence="1">
    <location>
        <begin position="29"/>
        <end position="39"/>
    </location>
</feature>
<proteinExistence type="predicted"/>
<reference evidence="2 3" key="1">
    <citation type="submission" date="2018-08" db="EMBL/GenBank/DDBJ databases">
        <title>Meiothermus terrae DSM 26712 genome sequencing project.</title>
        <authorList>
            <person name="Da Costa M.S."/>
            <person name="Albuquerque L."/>
            <person name="Raposo P."/>
            <person name="Froufe H.J.C."/>
            <person name="Barroso C.S."/>
            <person name="Egas C."/>
        </authorList>
    </citation>
    <scope>NUCLEOTIDE SEQUENCE [LARGE SCALE GENOMIC DNA]</scope>
    <source>
        <strain evidence="2 3">DSM 26712</strain>
    </source>
</reference>